<proteinExistence type="predicted"/>
<dbReference type="Proteomes" id="UP001596409">
    <property type="component" value="Unassembled WGS sequence"/>
</dbReference>
<dbReference type="RefSeq" id="WP_189879030.1">
    <property type="nucleotide sequence ID" value="NZ_BMWA01000031.1"/>
</dbReference>
<dbReference type="Gene3D" id="1.10.287.1060">
    <property type="entry name" value="ESAT-6-like"/>
    <property type="match status" value="1"/>
</dbReference>
<comment type="caution">
    <text evidence="1">The sequence shown here is derived from an EMBL/GenBank/DDBJ whole genome shotgun (WGS) entry which is preliminary data.</text>
</comment>
<reference evidence="2" key="1">
    <citation type="journal article" date="2019" name="Int. J. Syst. Evol. Microbiol.">
        <title>The Global Catalogue of Microorganisms (GCM) 10K type strain sequencing project: providing services to taxonomists for standard genome sequencing and annotation.</title>
        <authorList>
            <consortium name="The Broad Institute Genomics Platform"/>
            <consortium name="The Broad Institute Genome Sequencing Center for Infectious Disease"/>
            <person name="Wu L."/>
            <person name="Ma J."/>
        </authorList>
    </citation>
    <scope>NUCLEOTIDE SEQUENCE [LARGE SCALE GENOMIC DNA]</scope>
    <source>
        <strain evidence="2">JCM 4855</strain>
    </source>
</reference>
<protein>
    <submittedName>
        <fullName evidence="1">WXG100 family type VII secretion target</fullName>
    </submittedName>
</protein>
<dbReference type="SUPFAM" id="SSF140453">
    <property type="entry name" value="EsxAB dimer-like"/>
    <property type="match status" value="1"/>
</dbReference>
<name>A0ABW2EBJ5_9ACTN</name>
<dbReference type="EMBL" id="JBHSYM010000075">
    <property type="protein sequence ID" value="MFC7016167.1"/>
    <property type="molecule type" value="Genomic_DNA"/>
</dbReference>
<dbReference type="InterPro" id="IPR036689">
    <property type="entry name" value="ESAT-6-like_sf"/>
</dbReference>
<accession>A0ABW2EBJ5</accession>
<keyword evidence="2" id="KW-1185">Reference proteome</keyword>
<organism evidence="1 2">
    <name type="scientific">Streptomyces viridiviolaceus</name>
    <dbReference type="NCBI Taxonomy" id="68282"/>
    <lineage>
        <taxon>Bacteria</taxon>
        <taxon>Bacillati</taxon>
        <taxon>Actinomycetota</taxon>
        <taxon>Actinomycetes</taxon>
        <taxon>Kitasatosporales</taxon>
        <taxon>Streptomycetaceae</taxon>
        <taxon>Streptomyces</taxon>
    </lineage>
</organism>
<evidence type="ECO:0000313" key="1">
    <source>
        <dbReference type="EMBL" id="MFC7016167.1"/>
    </source>
</evidence>
<sequence>MATYGINFQAMRAVVEQLDYVQLEINTLNAAFRDGNNTALDAWESSVKEEFDKHLAQWNTATANMEAEATEARRVLSECFALYEGARQYGQKMWS</sequence>
<gene>
    <name evidence="1" type="ORF">ACFQMH_31645</name>
</gene>
<evidence type="ECO:0000313" key="2">
    <source>
        <dbReference type="Proteomes" id="UP001596409"/>
    </source>
</evidence>